<evidence type="ECO:0000256" key="1">
    <source>
        <dbReference type="SAM" id="SignalP"/>
    </source>
</evidence>
<dbReference type="Gene3D" id="2.60.120.560">
    <property type="entry name" value="Exo-inulinase, domain 1"/>
    <property type="match status" value="1"/>
</dbReference>
<evidence type="ECO:0000313" key="3">
    <source>
        <dbReference type="EMBL" id="MVZ62521.1"/>
    </source>
</evidence>
<dbReference type="OrthoDB" id="9806233at2"/>
<dbReference type="InterPro" id="IPR010496">
    <property type="entry name" value="AL/BT2_dom"/>
</dbReference>
<evidence type="ECO:0000313" key="4">
    <source>
        <dbReference type="Proteomes" id="UP000435036"/>
    </source>
</evidence>
<protein>
    <submittedName>
        <fullName evidence="3">DUF1080 domain-containing protein</fullName>
    </submittedName>
</protein>
<feature type="chain" id="PRO_5027109321" evidence="1">
    <location>
        <begin position="26"/>
        <end position="238"/>
    </location>
</feature>
<sequence>MNYKLKIIGSLLSCAVLFAPAIAAAASPAESSSQPKPQQKGKWINLLANNSLSAWHKYLGGAETGWQVENGILSTPGKQGDIVTNQDFSNFELEVEWKIQTKGNSGIFIYVVEKPENKYMYQTGPEFQIIDNINYPQQLTEQQKTGALSDVVAPNNAKPKPAGQWNKTRIVSNNGQVQHWLNGKLILEYQVGTAALNQQIAASKFAQLPYAKTTSGKIGIQDHGDPVYFKNIRIREIK</sequence>
<feature type="domain" description="3-keto-alpha-glucoside-1,2-lyase/3-keto-2-hydroxy-glucal hydratase" evidence="2">
    <location>
        <begin position="42"/>
        <end position="235"/>
    </location>
</feature>
<dbReference type="Pfam" id="PF06439">
    <property type="entry name" value="3keto-disac_hyd"/>
    <property type="match status" value="1"/>
</dbReference>
<dbReference type="Proteomes" id="UP000435036">
    <property type="component" value="Unassembled WGS sequence"/>
</dbReference>
<gene>
    <name evidence="3" type="ORF">GQF63_10840</name>
</gene>
<keyword evidence="4" id="KW-1185">Reference proteome</keyword>
<dbReference type="AlphaFoldDB" id="A0A6N8L1Z8"/>
<organism evidence="3 4">
    <name type="scientific">Sphingobacterium humi</name>
    <dbReference type="NCBI Taxonomy" id="1796905"/>
    <lineage>
        <taxon>Bacteria</taxon>
        <taxon>Pseudomonadati</taxon>
        <taxon>Bacteroidota</taxon>
        <taxon>Sphingobacteriia</taxon>
        <taxon>Sphingobacteriales</taxon>
        <taxon>Sphingobacteriaceae</taxon>
        <taxon>Sphingobacterium</taxon>
    </lineage>
</organism>
<dbReference type="GO" id="GO:0016787">
    <property type="term" value="F:hydrolase activity"/>
    <property type="evidence" value="ECO:0007669"/>
    <property type="project" value="InterPro"/>
</dbReference>
<proteinExistence type="predicted"/>
<name>A0A6N8L1Z8_9SPHI</name>
<comment type="caution">
    <text evidence="3">The sequence shown here is derived from an EMBL/GenBank/DDBJ whole genome shotgun (WGS) entry which is preliminary data.</text>
</comment>
<evidence type="ECO:0000259" key="2">
    <source>
        <dbReference type="Pfam" id="PF06439"/>
    </source>
</evidence>
<reference evidence="3 4" key="1">
    <citation type="submission" date="2019-12" db="EMBL/GenBank/DDBJ databases">
        <authorList>
            <person name="Dong K."/>
        </authorList>
    </citation>
    <scope>NUCLEOTIDE SEQUENCE [LARGE SCALE GENOMIC DNA]</scope>
    <source>
        <strain evidence="3 4">JCM 31225</strain>
    </source>
</reference>
<accession>A0A6N8L1Z8</accession>
<dbReference type="EMBL" id="WSQA01000007">
    <property type="protein sequence ID" value="MVZ62521.1"/>
    <property type="molecule type" value="Genomic_DNA"/>
</dbReference>
<keyword evidence="1" id="KW-0732">Signal</keyword>
<dbReference type="RefSeq" id="WP_160369250.1">
    <property type="nucleotide sequence ID" value="NZ_WSQA01000007.1"/>
</dbReference>
<feature type="signal peptide" evidence="1">
    <location>
        <begin position="1"/>
        <end position="25"/>
    </location>
</feature>